<proteinExistence type="predicted"/>
<dbReference type="EMBL" id="GBRH01165538">
    <property type="protein sequence ID" value="JAE32358.1"/>
    <property type="molecule type" value="Transcribed_RNA"/>
</dbReference>
<reference evidence="1" key="2">
    <citation type="journal article" date="2015" name="Data Brief">
        <title>Shoot transcriptome of the giant reed, Arundo donax.</title>
        <authorList>
            <person name="Barrero R.A."/>
            <person name="Guerrero F.D."/>
            <person name="Moolhuijzen P."/>
            <person name="Goolsby J.A."/>
            <person name="Tidwell J."/>
            <person name="Bellgard S.E."/>
            <person name="Bellgard M.I."/>
        </authorList>
    </citation>
    <scope>NUCLEOTIDE SEQUENCE</scope>
    <source>
        <tissue evidence="1">Shoot tissue taken approximately 20 cm above the soil surface</tissue>
    </source>
</reference>
<evidence type="ECO:0000313" key="1">
    <source>
        <dbReference type="EMBL" id="JAE32358.1"/>
    </source>
</evidence>
<protein>
    <submittedName>
        <fullName evidence="1">Uncharacterized protein</fullName>
    </submittedName>
</protein>
<accession>A0A0A9HHG8</accession>
<organism evidence="1">
    <name type="scientific">Arundo donax</name>
    <name type="common">Giant reed</name>
    <name type="synonym">Donax arundinaceus</name>
    <dbReference type="NCBI Taxonomy" id="35708"/>
    <lineage>
        <taxon>Eukaryota</taxon>
        <taxon>Viridiplantae</taxon>
        <taxon>Streptophyta</taxon>
        <taxon>Embryophyta</taxon>
        <taxon>Tracheophyta</taxon>
        <taxon>Spermatophyta</taxon>
        <taxon>Magnoliopsida</taxon>
        <taxon>Liliopsida</taxon>
        <taxon>Poales</taxon>
        <taxon>Poaceae</taxon>
        <taxon>PACMAD clade</taxon>
        <taxon>Arundinoideae</taxon>
        <taxon>Arundineae</taxon>
        <taxon>Arundo</taxon>
    </lineage>
</organism>
<sequence>MLLFRSLTLGARP</sequence>
<reference evidence="1" key="1">
    <citation type="submission" date="2014-09" db="EMBL/GenBank/DDBJ databases">
        <authorList>
            <person name="Magalhaes I.L.F."/>
            <person name="Oliveira U."/>
            <person name="Santos F.R."/>
            <person name="Vidigal T.H.D.A."/>
            <person name="Brescovit A.D."/>
            <person name="Santos A.J."/>
        </authorList>
    </citation>
    <scope>NUCLEOTIDE SEQUENCE</scope>
    <source>
        <tissue evidence="1">Shoot tissue taken approximately 20 cm above the soil surface</tissue>
    </source>
</reference>
<name>A0A0A9HHG8_ARUDO</name>